<evidence type="ECO:0000313" key="1">
    <source>
        <dbReference type="EMBL" id="KAJ1669564.1"/>
    </source>
</evidence>
<sequence length="179" mass="19320">MTSPFSDVLLSAVDGLLRGYGITATGVDLLRLGMAGAPISRSLVGWITVGTILGCGGGIIDDVIQISRPQWTLRTPTMFRDPGPDFKLCLATTVSYIVTTRIWRFSEQLPNFPFSPLLDWLIDFAPHFSVEEARVIAGLACSAVLAARGYRSAVALHTRERLAEQAATAKKHDSDAGET</sequence>
<dbReference type="EMBL" id="JAMZIH010009835">
    <property type="protein sequence ID" value="KAJ1669564.1"/>
    <property type="molecule type" value="Genomic_DNA"/>
</dbReference>
<reference evidence="1" key="1">
    <citation type="submission" date="2022-06" db="EMBL/GenBank/DDBJ databases">
        <title>Phylogenomic reconstructions and comparative analyses of Kickxellomycotina fungi.</title>
        <authorList>
            <person name="Reynolds N.K."/>
            <person name="Stajich J.E."/>
            <person name="Barry K."/>
            <person name="Grigoriev I.V."/>
            <person name="Crous P."/>
            <person name="Smith M.E."/>
        </authorList>
    </citation>
    <scope>NUCLEOTIDE SEQUENCE</scope>
    <source>
        <strain evidence="1">RSA 2271</strain>
    </source>
</reference>
<gene>
    <name evidence="1" type="ORF">EV182_008704</name>
</gene>
<comment type="caution">
    <text evidence="1">The sequence shown here is derived from an EMBL/GenBank/DDBJ whole genome shotgun (WGS) entry which is preliminary data.</text>
</comment>
<feature type="non-terminal residue" evidence="1">
    <location>
        <position position="179"/>
    </location>
</feature>
<dbReference type="Proteomes" id="UP001145114">
    <property type="component" value="Unassembled WGS sequence"/>
</dbReference>
<name>A0ACC1H645_9FUNG</name>
<protein>
    <submittedName>
        <fullName evidence="1">Uncharacterized protein</fullName>
    </submittedName>
</protein>
<organism evidence="1 2">
    <name type="scientific">Spiromyces aspiralis</name>
    <dbReference type="NCBI Taxonomy" id="68401"/>
    <lineage>
        <taxon>Eukaryota</taxon>
        <taxon>Fungi</taxon>
        <taxon>Fungi incertae sedis</taxon>
        <taxon>Zoopagomycota</taxon>
        <taxon>Kickxellomycotina</taxon>
        <taxon>Kickxellomycetes</taxon>
        <taxon>Kickxellales</taxon>
        <taxon>Kickxellaceae</taxon>
        <taxon>Spiromyces</taxon>
    </lineage>
</organism>
<proteinExistence type="predicted"/>
<evidence type="ECO:0000313" key="2">
    <source>
        <dbReference type="Proteomes" id="UP001145114"/>
    </source>
</evidence>
<accession>A0ACC1H645</accession>
<keyword evidence="2" id="KW-1185">Reference proteome</keyword>